<reference evidence="4" key="1">
    <citation type="submission" date="2017-02" db="UniProtKB">
        <authorList>
            <consortium name="WormBaseParasite"/>
        </authorList>
    </citation>
    <scope>IDENTIFICATION</scope>
</reference>
<evidence type="ECO:0000313" key="2">
    <source>
        <dbReference type="EMBL" id="VDL79635.1"/>
    </source>
</evidence>
<dbReference type="InterPro" id="IPR007284">
    <property type="entry name" value="Ground-like_dom"/>
</dbReference>
<dbReference type="Pfam" id="PF04155">
    <property type="entry name" value="Ground-like"/>
    <property type="match status" value="1"/>
</dbReference>
<dbReference type="EMBL" id="UYSL01022009">
    <property type="protein sequence ID" value="VDL79635.1"/>
    <property type="molecule type" value="Genomic_DNA"/>
</dbReference>
<protein>
    <submittedName>
        <fullName evidence="4">Ground-like domain-containing protein</fullName>
    </submittedName>
</protein>
<dbReference type="WBParaSite" id="NBR_0001604001-mRNA-1">
    <property type="protein sequence ID" value="NBR_0001604001-mRNA-1"/>
    <property type="gene ID" value="NBR_0001604001"/>
</dbReference>
<accession>A0A0N4YGT9</accession>
<dbReference type="Proteomes" id="UP000271162">
    <property type="component" value="Unassembled WGS sequence"/>
</dbReference>
<name>A0A0N4YGT9_NIPBR</name>
<sequence>MERKVIDDVIERMRGSFLRASRGSKPMSEVDSSVQISGEAASLPALPRTIRLRRESENAADDSNFVETGNCNDPKLKKLIVKHIQEDAQKSKRAIQKAAEDEFGGTFNVICSPCEFSFLISSQRYCDGMKEQIACFAFLQPPTTRKL</sequence>
<dbReference type="OMA" id="HTIQYCH"/>
<gene>
    <name evidence="2" type="ORF">NBR_LOCUS16041</name>
</gene>
<dbReference type="AlphaFoldDB" id="A0A0N4YGT9"/>
<evidence type="ECO:0000313" key="4">
    <source>
        <dbReference type="WBParaSite" id="NBR_0001604001-mRNA-1"/>
    </source>
</evidence>
<proteinExistence type="predicted"/>
<evidence type="ECO:0000259" key="1">
    <source>
        <dbReference type="Pfam" id="PF04155"/>
    </source>
</evidence>
<evidence type="ECO:0000313" key="3">
    <source>
        <dbReference type="Proteomes" id="UP000271162"/>
    </source>
</evidence>
<organism evidence="4">
    <name type="scientific">Nippostrongylus brasiliensis</name>
    <name type="common">Rat hookworm</name>
    <dbReference type="NCBI Taxonomy" id="27835"/>
    <lineage>
        <taxon>Eukaryota</taxon>
        <taxon>Metazoa</taxon>
        <taxon>Ecdysozoa</taxon>
        <taxon>Nematoda</taxon>
        <taxon>Chromadorea</taxon>
        <taxon>Rhabditida</taxon>
        <taxon>Rhabditina</taxon>
        <taxon>Rhabditomorpha</taxon>
        <taxon>Strongyloidea</taxon>
        <taxon>Heligmosomidae</taxon>
        <taxon>Nippostrongylus</taxon>
    </lineage>
</organism>
<keyword evidence="3" id="KW-1185">Reference proteome</keyword>
<feature type="domain" description="Ground-like" evidence="1">
    <location>
        <begin position="70"/>
        <end position="138"/>
    </location>
</feature>
<reference evidence="2 3" key="2">
    <citation type="submission" date="2018-11" db="EMBL/GenBank/DDBJ databases">
        <authorList>
            <consortium name="Pathogen Informatics"/>
        </authorList>
    </citation>
    <scope>NUCLEOTIDE SEQUENCE [LARGE SCALE GENOMIC DNA]</scope>
</reference>